<dbReference type="HAMAP" id="MF_01931">
    <property type="entry name" value="PurF"/>
    <property type="match status" value="1"/>
</dbReference>
<dbReference type="InterPro" id="IPR017932">
    <property type="entry name" value="GATase_2_dom"/>
</dbReference>
<keyword evidence="11" id="KW-1185">Reference proteome</keyword>
<dbReference type="CDD" id="cd00715">
    <property type="entry name" value="GPATase_N"/>
    <property type="match status" value="1"/>
</dbReference>
<protein>
    <recommendedName>
        <fullName evidence="7">Amidophosphoribosyltransferase</fullName>
        <shortName evidence="7">ATase</shortName>
        <ecNumber evidence="7">2.4.2.14</ecNumber>
    </recommendedName>
    <alternativeName>
        <fullName evidence="7">Glutamine phosphoribosylpyrophosphate amidotransferase</fullName>
        <shortName evidence="7">GPATase</shortName>
    </alternativeName>
</protein>
<dbReference type="PIRSF" id="PIRSF000485">
    <property type="entry name" value="Amd_phspho_trans"/>
    <property type="match status" value="1"/>
</dbReference>
<evidence type="ECO:0000256" key="7">
    <source>
        <dbReference type="HAMAP-Rule" id="MF_01931"/>
    </source>
</evidence>
<comment type="pathway">
    <text evidence="1 7 8">Purine metabolism; IMP biosynthesis via de novo pathway; N(1)-(5-phospho-D-ribosyl)glycinamide from 5-phospho-alpha-D-ribose 1-diphosphate: step 1/2.</text>
</comment>
<organism evidence="10 11">
    <name type="scientific">Campylobacter anatolicus</name>
    <dbReference type="NCBI Taxonomy" id="2829105"/>
    <lineage>
        <taxon>Bacteria</taxon>
        <taxon>Pseudomonadati</taxon>
        <taxon>Campylobacterota</taxon>
        <taxon>Epsilonproteobacteria</taxon>
        <taxon>Campylobacterales</taxon>
        <taxon>Campylobacteraceae</taxon>
        <taxon>Campylobacter</taxon>
    </lineage>
</organism>
<comment type="similarity">
    <text evidence="2 7 8">In the C-terminal section; belongs to the purine/pyrimidine phosphoribosyltransferase family.</text>
</comment>
<dbReference type="EC" id="2.4.2.14" evidence="7"/>
<dbReference type="Proteomes" id="UP000682951">
    <property type="component" value="Unassembled WGS sequence"/>
</dbReference>
<keyword evidence="7" id="KW-0479">Metal-binding</keyword>
<comment type="caution">
    <text evidence="7">Lacks conserved residue(s) required for the propagation of feature annotation.</text>
</comment>
<dbReference type="Pfam" id="PF13537">
    <property type="entry name" value="GATase_7"/>
    <property type="match status" value="1"/>
</dbReference>
<name>A0ABS5HGG3_9BACT</name>
<evidence type="ECO:0000259" key="9">
    <source>
        <dbReference type="PROSITE" id="PS51278"/>
    </source>
</evidence>
<proteinExistence type="inferred from homology"/>
<comment type="caution">
    <text evidence="10">The sequence shown here is derived from an EMBL/GenBank/DDBJ whole genome shotgun (WGS) entry which is preliminary data.</text>
</comment>
<dbReference type="GO" id="GO:0004044">
    <property type="term" value="F:amidophosphoribosyltransferase activity"/>
    <property type="evidence" value="ECO:0007669"/>
    <property type="project" value="UniProtKB-EC"/>
</dbReference>
<dbReference type="SUPFAM" id="SSF56235">
    <property type="entry name" value="N-terminal nucleophile aminohydrolases (Ntn hydrolases)"/>
    <property type="match status" value="1"/>
</dbReference>
<keyword evidence="5 7" id="KW-0658">Purine biosynthesis</keyword>
<feature type="domain" description="Glutamine amidotransferase type-2" evidence="9">
    <location>
        <begin position="2"/>
        <end position="221"/>
    </location>
</feature>
<comment type="catalytic activity">
    <reaction evidence="7 8">
        <text>5-phospho-beta-D-ribosylamine + L-glutamate + diphosphate = 5-phospho-alpha-D-ribose 1-diphosphate + L-glutamine + H2O</text>
        <dbReference type="Rhea" id="RHEA:14905"/>
        <dbReference type="ChEBI" id="CHEBI:15377"/>
        <dbReference type="ChEBI" id="CHEBI:29985"/>
        <dbReference type="ChEBI" id="CHEBI:33019"/>
        <dbReference type="ChEBI" id="CHEBI:58017"/>
        <dbReference type="ChEBI" id="CHEBI:58359"/>
        <dbReference type="ChEBI" id="CHEBI:58681"/>
        <dbReference type="EC" id="2.4.2.14"/>
    </reaction>
</comment>
<dbReference type="Pfam" id="PF00156">
    <property type="entry name" value="Pribosyltran"/>
    <property type="match status" value="1"/>
</dbReference>
<evidence type="ECO:0000256" key="6">
    <source>
        <dbReference type="ARBA" id="ARBA00022962"/>
    </source>
</evidence>
<comment type="function">
    <text evidence="7">Catalyzes the formation of phosphoribosylamine from phosphoribosylpyrophosphate (PRPP) and glutamine.</text>
</comment>
<dbReference type="RefSeq" id="WP_212140677.1">
    <property type="nucleotide sequence ID" value="NZ_JAGSSW010000001.1"/>
</dbReference>
<evidence type="ECO:0000256" key="4">
    <source>
        <dbReference type="ARBA" id="ARBA00022679"/>
    </source>
</evidence>
<feature type="binding site" evidence="7">
    <location>
        <position position="347"/>
    </location>
    <ligand>
        <name>Mg(2+)</name>
        <dbReference type="ChEBI" id="CHEBI:18420"/>
    </ligand>
</feature>
<dbReference type="EMBL" id="JAGSSW010000001">
    <property type="protein sequence ID" value="MBR8463187.1"/>
    <property type="molecule type" value="Genomic_DNA"/>
</dbReference>
<keyword evidence="6 7" id="KW-0315">Glutamine amidotransferase</keyword>
<reference evidence="10 11" key="1">
    <citation type="submission" date="2021-04" db="EMBL/GenBank/DDBJ databases">
        <title>Molecular and phenotypic characterization and identification of bacterial isolates recovered from the Anatolian ground squirrels (Spermophilus xanthoprymnus) and which have the potential to form a new species in the Campylobacter genus.</title>
        <authorList>
            <person name="Aydin F."/>
            <person name="Abay S."/>
            <person name="Kayman T."/>
            <person name="Karakaya E."/>
            <person name="Mustak H.K."/>
            <person name="Mustak I.B."/>
            <person name="Bilgin N."/>
            <person name="Duzler A."/>
            <person name="Sahin O."/>
            <person name="Guran O."/>
            <person name="Saticioglu I.B."/>
        </authorList>
    </citation>
    <scope>NUCLEOTIDE SEQUENCE [LARGE SCALE GENOMIC DNA]</scope>
    <source>
        <strain evidence="11">faydin-G24</strain>
    </source>
</reference>
<dbReference type="InterPro" id="IPR035584">
    <property type="entry name" value="PurF_N"/>
</dbReference>
<dbReference type="InterPro" id="IPR005854">
    <property type="entry name" value="PurF"/>
</dbReference>
<dbReference type="InterPro" id="IPR000836">
    <property type="entry name" value="PRTase_dom"/>
</dbReference>
<keyword evidence="7" id="KW-0460">Magnesium</keyword>
<evidence type="ECO:0000256" key="2">
    <source>
        <dbReference type="ARBA" id="ARBA00010138"/>
    </source>
</evidence>
<dbReference type="InterPro" id="IPR029057">
    <property type="entry name" value="PRTase-like"/>
</dbReference>
<evidence type="ECO:0000256" key="5">
    <source>
        <dbReference type="ARBA" id="ARBA00022755"/>
    </source>
</evidence>
<dbReference type="PROSITE" id="PS51278">
    <property type="entry name" value="GATASE_TYPE_2"/>
    <property type="match status" value="1"/>
</dbReference>
<dbReference type="PANTHER" id="PTHR11907">
    <property type="entry name" value="AMIDOPHOSPHORIBOSYLTRANSFERASE"/>
    <property type="match status" value="1"/>
</dbReference>
<evidence type="ECO:0000313" key="11">
    <source>
        <dbReference type="Proteomes" id="UP000682951"/>
    </source>
</evidence>
<dbReference type="Gene3D" id="3.60.20.10">
    <property type="entry name" value="Glutamine Phosphoribosylpyrophosphate, subunit 1, domain 1"/>
    <property type="match status" value="1"/>
</dbReference>
<accession>A0ABS5HGG3</accession>
<keyword evidence="4 7" id="KW-0808">Transferase</keyword>
<dbReference type="CDD" id="cd06223">
    <property type="entry name" value="PRTases_typeI"/>
    <property type="match status" value="1"/>
</dbReference>
<dbReference type="SUPFAM" id="SSF53271">
    <property type="entry name" value="PRTase-like"/>
    <property type="match status" value="1"/>
</dbReference>
<sequence>MCAIVGVINSKDAAKTAYYALFAMQHRGQESSGISANDKGEIRTIKNRGLVTEVFSKDSFETLKGDMAIGHNRYSTAGSDSILDAQPIFANYALGSISLVHNGNLINKDEVREELIKNGAIFQSNMDTENIIHLIAQNHSEHLQDRIVYALSKIVGAYCLIIQSRHKVFVIRDKFGVRPLSLGRLKDGGYIVASETCAFDLVGAEFIREVRPGEMMVFEHNKDEFDSIQLFEPDSRICAFEYIYFARPDSVIDDKNVYEVRKKMGAALARQSKVDADFVIPVPDSGVPAALGYAQQSGLPFEAAIVRNHYVGRTFIEPTQEMRNLKVKLKLNPMSSVLNGKSIVVVDDSIVRGTTSKRIVELLRHAGAKKIHFRVACPELKFPERYGIDTPSFTELISANMSKDDVCRYIGADSLEFLGIEELVKSIGDERKYSLVSFDGDYFIK</sequence>
<evidence type="ECO:0000313" key="10">
    <source>
        <dbReference type="EMBL" id="MBR8463187.1"/>
    </source>
</evidence>
<evidence type="ECO:0000256" key="8">
    <source>
        <dbReference type="PIRNR" id="PIRNR000485"/>
    </source>
</evidence>
<gene>
    <name evidence="7" type="primary">purF</name>
    <name evidence="10" type="ORF">KDD93_01180</name>
</gene>
<evidence type="ECO:0000256" key="1">
    <source>
        <dbReference type="ARBA" id="ARBA00005209"/>
    </source>
</evidence>
<feature type="active site" description="Nucleophile" evidence="7">
    <location>
        <position position="2"/>
    </location>
</feature>
<evidence type="ECO:0000256" key="3">
    <source>
        <dbReference type="ARBA" id="ARBA00022676"/>
    </source>
</evidence>
<dbReference type="NCBIfam" id="TIGR01134">
    <property type="entry name" value="purF"/>
    <property type="match status" value="1"/>
</dbReference>
<comment type="cofactor">
    <cofactor evidence="7">
        <name>Mg(2+)</name>
        <dbReference type="ChEBI" id="CHEBI:18420"/>
    </cofactor>
    <text evidence="7">Binds 1 Mg(2+) ion per subunit.</text>
</comment>
<feature type="binding site" evidence="7">
    <location>
        <position position="348"/>
    </location>
    <ligand>
        <name>Mg(2+)</name>
        <dbReference type="ChEBI" id="CHEBI:18420"/>
    </ligand>
</feature>
<keyword evidence="3 7" id="KW-0328">Glycosyltransferase</keyword>
<dbReference type="Gene3D" id="3.40.50.2020">
    <property type="match status" value="1"/>
</dbReference>
<dbReference type="InterPro" id="IPR029055">
    <property type="entry name" value="Ntn_hydrolases_N"/>
</dbReference>
<feature type="binding site" evidence="7">
    <location>
        <position position="285"/>
    </location>
    <ligand>
        <name>Mg(2+)</name>
        <dbReference type="ChEBI" id="CHEBI:18420"/>
    </ligand>
</feature>